<evidence type="ECO:0000313" key="8">
    <source>
        <dbReference type="EMBL" id="TSJ40752.1"/>
    </source>
</evidence>
<dbReference type="Proteomes" id="UP000318733">
    <property type="component" value="Unassembled WGS sequence"/>
</dbReference>
<organism evidence="8 9">
    <name type="scientific">Mucilaginibacter corticis</name>
    <dbReference type="NCBI Taxonomy" id="2597670"/>
    <lineage>
        <taxon>Bacteria</taxon>
        <taxon>Pseudomonadati</taxon>
        <taxon>Bacteroidota</taxon>
        <taxon>Sphingobacteriia</taxon>
        <taxon>Sphingobacteriales</taxon>
        <taxon>Sphingobacteriaceae</taxon>
        <taxon>Mucilaginibacter</taxon>
    </lineage>
</organism>
<evidence type="ECO:0000256" key="1">
    <source>
        <dbReference type="ARBA" id="ARBA00004651"/>
    </source>
</evidence>
<sequence length="477" mass="52596">MSNQKTAINGAKWTTSATVITTILNAAQTAIIARILAPSVFGLVSICTIMLSFFQVFANLGFANSIISTQETDKKKLSTIFFSSAGLGVIFCIVINLCSPLVVSFYHEPKLAAIIPLAALNFPLIYSGQIYNTLLQKELRFKTIAVNDTLCVVASIVTTVTLAYNGFNEFAMMYGQLTWAGVRLISYTLTGIKLFRPVWHFKPKEIQDHLKFGIYSIGEGLLGFANSNLENILIGRLISLEALGYYNIAWTLAIFPIYKLNPIIMQVSFPIMAKMKDNEGLKRAYLKIVDFITYCNFPILTGLALTALGVVPLVFGHNFLPSVPLFKVVVFVGFLSCVTTPFASLSFSKGQPKLVFLLNLIVLLVKIPVIYIAAKYFGLIGITYGYLLASIIETCVCFYFVTTLVGSILPQFLNNIYKPLSFCLAMVVALLIYQYFLGTIGLVNIIAQVVIGAAVYVGLTLKFKMSLREVMDIKKSL</sequence>
<feature type="transmembrane region" description="Helical" evidence="7">
    <location>
        <begin position="39"/>
        <end position="60"/>
    </location>
</feature>
<proteinExistence type="inferred from homology"/>
<dbReference type="RefSeq" id="WP_144248790.1">
    <property type="nucleotide sequence ID" value="NZ_VLPK01000002.1"/>
</dbReference>
<dbReference type="EMBL" id="VLPK01000002">
    <property type="protein sequence ID" value="TSJ40752.1"/>
    <property type="molecule type" value="Genomic_DNA"/>
</dbReference>
<dbReference type="InterPro" id="IPR050833">
    <property type="entry name" value="Poly_Biosynth_Transport"/>
</dbReference>
<evidence type="ECO:0000256" key="3">
    <source>
        <dbReference type="ARBA" id="ARBA00022475"/>
    </source>
</evidence>
<feature type="transmembrane region" description="Helical" evidence="7">
    <location>
        <begin position="442"/>
        <end position="461"/>
    </location>
</feature>
<dbReference type="AlphaFoldDB" id="A0A556MLM6"/>
<evidence type="ECO:0000256" key="2">
    <source>
        <dbReference type="ARBA" id="ARBA00007430"/>
    </source>
</evidence>
<feature type="transmembrane region" description="Helical" evidence="7">
    <location>
        <begin position="291"/>
        <end position="316"/>
    </location>
</feature>
<comment type="similarity">
    <text evidence="2">Belongs to the polysaccharide synthase family.</text>
</comment>
<keyword evidence="6 7" id="KW-0472">Membrane</keyword>
<protein>
    <submittedName>
        <fullName evidence="8">MOP flippase family protein</fullName>
    </submittedName>
</protein>
<evidence type="ECO:0000256" key="6">
    <source>
        <dbReference type="ARBA" id="ARBA00023136"/>
    </source>
</evidence>
<evidence type="ECO:0000313" key="9">
    <source>
        <dbReference type="Proteomes" id="UP000318733"/>
    </source>
</evidence>
<keyword evidence="3" id="KW-1003">Cell membrane</keyword>
<accession>A0A556MLM6</accession>
<dbReference type="PANTHER" id="PTHR30250:SF10">
    <property type="entry name" value="LIPOPOLYSACCHARIDE BIOSYNTHESIS PROTEIN WZXC"/>
    <property type="match status" value="1"/>
</dbReference>
<evidence type="ECO:0000256" key="5">
    <source>
        <dbReference type="ARBA" id="ARBA00022989"/>
    </source>
</evidence>
<dbReference type="OrthoDB" id="9770347at2"/>
<feature type="transmembrane region" description="Helical" evidence="7">
    <location>
        <begin position="111"/>
        <end position="132"/>
    </location>
</feature>
<feature type="transmembrane region" description="Helical" evidence="7">
    <location>
        <begin position="416"/>
        <end position="436"/>
    </location>
</feature>
<feature type="transmembrane region" description="Helical" evidence="7">
    <location>
        <begin position="176"/>
        <end position="195"/>
    </location>
</feature>
<feature type="transmembrane region" description="Helical" evidence="7">
    <location>
        <begin position="328"/>
        <end position="347"/>
    </location>
</feature>
<comment type="caution">
    <text evidence="8">The sequence shown here is derived from an EMBL/GenBank/DDBJ whole genome shotgun (WGS) entry which is preliminary data.</text>
</comment>
<dbReference type="GO" id="GO:0005886">
    <property type="term" value="C:plasma membrane"/>
    <property type="evidence" value="ECO:0007669"/>
    <property type="project" value="UniProtKB-SubCell"/>
</dbReference>
<keyword evidence="4 7" id="KW-0812">Transmembrane</keyword>
<gene>
    <name evidence="8" type="ORF">FO440_13485</name>
</gene>
<dbReference type="PANTHER" id="PTHR30250">
    <property type="entry name" value="PST FAMILY PREDICTED COLANIC ACID TRANSPORTER"/>
    <property type="match status" value="1"/>
</dbReference>
<evidence type="ECO:0000256" key="7">
    <source>
        <dbReference type="SAM" id="Phobius"/>
    </source>
</evidence>
<feature type="transmembrane region" description="Helical" evidence="7">
    <location>
        <begin position="144"/>
        <end position="164"/>
    </location>
</feature>
<reference evidence="8 9" key="1">
    <citation type="submission" date="2019-07" db="EMBL/GenBank/DDBJ databases">
        <authorList>
            <person name="Huq M.A."/>
        </authorList>
    </citation>
    <scope>NUCLEOTIDE SEQUENCE [LARGE SCALE GENOMIC DNA]</scope>
    <source>
        <strain evidence="8 9">MAH-19</strain>
    </source>
</reference>
<feature type="transmembrane region" description="Helical" evidence="7">
    <location>
        <begin position="386"/>
        <end position="409"/>
    </location>
</feature>
<comment type="subcellular location">
    <subcellularLocation>
        <location evidence="1">Cell membrane</location>
        <topology evidence="1">Multi-pass membrane protein</topology>
    </subcellularLocation>
</comment>
<dbReference type="Pfam" id="PF13440">
    <property type="entry name" value="Polysacc_synt_3"/>
    <property type="match status" value="1"/>
</dbReference>
<feature type="transmembrane region" description="Helical" evidence="7">
    <location>
        <begin position="80"/>
        <end position="105"/>
    </location>
</feature>
<dbReference type="CDD" id="cd13127">
    <property type="entry name" value="MATE_tuaB_like"/>
    <property type="match status" value="1"/>
</dbReference>
<feature type="transmembrane region" description="Helical" evidence="7">
    <location>
        <begin position="354"/>
        <end position="374"/>
    </location>
</feature>
<keyword evidence="5 7" id="KW-1133">Transmembrane helix</keyword>
<evidence type="ECO:0000256" key="4">
    <source>
        <dbReference type="ARBA" id="ARBA00022692"/>
    </source>
</evidence>
<dbReference type="NCBIfam" id="NF007773">
    <property type="entry name" value="PRK10459.1"/>
    <property type="match status" value="1"/>
</dbReference>
<keyword evidence="9" id="KW-1185">Reference proteome</keyword>
<name>A0A556MLM6_9SPHI</name>